<organism evidence="1 2">
    <name type="scientific">Rotaria magnacalcarata</name>
    <dbReference type="NCBI Taxonomy" id="392030"/>
    <lineage>
        <taxon>Eukaryota</taxon>
        <taxon>Metazoa</taxon>
        <taxon>Spiralia</taxon>
        <taxon>Gnathifera</taxon>
        <taxon>Rotifera</taxon>
        <taxon>Eurotatoria</taxon>
        <taxon>Bdelloidea</taxon>
        <taxon>Philodinida</taxon>
        <taxon>Philodinidae</taxon>
        <taxon>Rotaria</taxon>
    </lineage>
</organism>
<comment type="caution">
    <text evidence="1">The sequence shown here is derived from an EMBL/GenBank/DDBJ whole genome shotgun (WGS) entry which is preliminary data.</text>
</comment>
<dbReference type="EMBL" id="CAJOBG010105045">
    <property type="protein sequence ID" value="CAF4718482.1"/>
    <property type="molecule type" value="Genomic_DNA"/>
</dbReference>
<evidence type="ECO:0000313" key="1">
    <source>
        <dbReference type="EMBL" id="CAF4718482.1"/>
    </source>
</evidence>
<reference evidence="1" key="1">
    <citation type="submission" date="2021-02" db="EMBL/GenBank/DDBJ databases">
        <authorList>
            <person name="Nowell W R."/>
        </authorList>
    </citation>
    <scope>NUCLEOTIDE SEQUENCE</scope>
</reference>
<proteinExistence type="predicted"/>
<name>A0A821JEZ3_9BILA</name>
<evidence type="ECO:0000313" key="2">
    <source>
        <dbReference type="Proteomes" id="UP000663866"/>
    </source>
</evidence>
<gene>
    <name evidence="1" type="ORF">OVN521_LOCUS48999</name>
</gene>
<dbReference type="AlphaFoldDB" id="A0A821JEZ3"/>
<accession>A0A821JEZ3</accession>
<protein>
    <submittedName>
        <fullName evidence="1">Uncharacterized protein</fullName>
    </submittedName>
</protein>
<feature type="non-terminal residue" evidence="1">
    <location>
        <position position="80"/>
    </location>
</feature>
<feature type="non-terminal residue" evidence="1">
    <location>
        <position position="1"/>
    </location>
</feature>
<keyword evidence="2" id="KW-1185">Reference proteome</keyword>
<dbReference type="Proteomes" id="UP000663866">
    <property type="component" value="Unassembled WGS sequence"/>
</dbReference>
<sequence>LNKFLPKRRSMRLINDEDLVGIEYLWKLILNGSDIVANRGIQLIKEVYTNISPSLKNDIKRIHQTFLSECFKRLRVVYDK</sequence>